<reference evidence="4" key="2">
    <citation type="journal article" date="2023" name="IMA Fungus">
        <title>Comparative genomic study of the Penicillium genus elucidates a diverse pangenome and 15 lateral gene transfer events.</title>
        <authorList>
            <person name="Petersen C."/>
            <person name="Sorensen T."/>
            <person name="Nielsen M.R."/>
            <person name="Sondergaard T.E."/>
            <person name="Sorensen J.L."/>
            <person name="Fitzpatrick D.A."/>
            <person name="Frisvad J.C."/>
            <person name="Nielsen K.L."/>
        </authorList>
    </citation>
    <scope>NUCLEOTIDE SEQUENCE</scope>
    <source>
        <strain evidence="4">IBT 30728</strain>
    </source>
</reference>
<reference evidence="4" key="1">
    <citation type="submission" date="2022-12" db="EMBL/GenBank/DDBJ databases">
        <authorList>
            <person name="Petersen C."/>
        </authorList>
    </citation>
    <scope>NUCLEOTIDE SEQUENCE</scope>
    <source>
        <strain evidence="4">IBT 30728</strain>
    </source>
</reference>
<keyword evidence="2" id="KW-0732">Signal</keyword>
<evidence type="ECO:0000259" key="3">
    <source>
        <dbReference type="PROSITE" id="PS51767"/>
    </source>
</evidence>
<evidence type="ECO:0000313" key="4">
    <source>
        <dbReference type="EMBL" id="KAJ5495419.1"/>
    </source>
</evidence>
<feature type="signal peptide" evidence="2">
    <location>
        <begin position="1"/>
        <end position="22"/>
    </location>
</feature>
<keyword evidence="5" id="KW-1185">Reference proteome</keyword>
<dbReference type="AlphaFoldDB" id="A0A9W9XLZ9"/>
<feature type="compositionally biased region" description="Low complexity" evidence="1">
    <location>
        <begin position="120"/>
        <end position="178"/>
    </location>
</feature>
<dbReference type="RefSeq" id="XP_056794432.1">
    <property type="nucleotide sequence ID" value="XM_056930139.1"/>
</dbReference>
<dbReference type="Proteomes" id="UP001148312">
    <property type="component" value="Unassembled WGS sequence"/>
</dbReference>
<accession>A0A9W9XLZ9</accession>
<feature type="domain" description="Peptidase A1" evidence="3">
    <location>
        <begin position="28"/>
        <end position="202"/>
    </location>
</feature>
<feature type="region of interest" description="Disordered" evidence="1">
    <location>
        <begin position="110"/>
        <end position="178"/>
    </location>
</feature>
<dbReference type="InterPro" id="IPR033121">
    <property type="entry name" value="PEPTIDASE_A1"/>
</dbReference>
<proteinExistence type="predicted"/>
<evidence type="ECO:0000313" key="5">
    <source>
        <dbReference type="Proteomes" id="UP001148312"/>
    </source>
</evidence>
<name>A0A9W9XLZ9_9EURO</name>
<dbReference type="GeneID" id="81620388"/>
<gene>
    <name evidence="4" type="ORF">N7539_000535</name>
</gene>
<sequence>MQYKTFSSLIFATAALAAPASSADNTDGLGALTTGLPPSSVIAVLVTAIPTTWLNEYETDSAFQSSVLNAYEHGSYPAWASSLPADVISWASSEGITGLTPLATNAASTSGGSMSGSLGGASSTSASTGVSPKSTSPSMTATSTAVQTGASSTASGSLKTSSGSSTSTASSSTSTGGAPAATGGIAMSLAGAAGALGLALAL</sequence>
<evidence type="ECO:0000256" key="1">
    <source>
        <dbReference type="SAM" id="MobiDB-lite"/>
    </source>
</evidence>
<organism evidence="4 5">
    <name type="scientific">Penicillium diatomitis</name>
    <dbReference type="NCBI Taxonomy" id="2819901"/>
    <lineage>
        <taxon>Eukaryota</taxon>
        <taxon>Fungi</taxon>
        <taxon>Dikarya</taxon>
        <taxon>Ascomycota</taxon>
        <taxon>Pezizomycotina</taxon>
        <taxon>Eurotiomycetes</taxon>
        <taxon>Eurotiomycetidae</taxon>
        <taxon>Eurotiales</taxon>
        <taxon>Aspergillaceae</taxon>
        <taxon>Penicillium</taxon>
    </lineage>
</organism>
<protein>
    <recommendedName>
        <fullName evidence="3">Peptidase A1 domain-containing protein</fullName>
    </recommendedName>
</protein>
<dbReference type="PROSITE" id="PS51767">
    <property type="entry name" value="PEPTIDASE_A1"/>
    <property type="match status" value="1"/>
</dbReference>
<evidence type="ECO:0000256" key="2">
    <source>
        <dbReference type="SAM" id="SignalP"/>
    </source>
</evidence>
<feature type="chain" id="PRO_5040973571" description="Peptidase A1 domain-containing protein" evidence="2">
    <location>
        <begin position="23"/>
        <end position="202"/>
    </location>
</feature>
<comment type="caution">
    <text evidence="4">The sequence shown here is derived from an EMBL/GenBank/DDBJ whole genome shotgun (WGS) entry which is preliminary data.</text>
</comment>
<dbReference type="EMBL" id="JAPWDQ010000001">
    <property type="protein sequence ID" value="KAJ5495419.1"/>
    <property type="molecule type" value="Genomic_DNA"/>
</dbReference>